<protein>
    <submittedName>
        <fullName evidence="2">Uncharacterized protein</fullName>
    </submittedName>
</protein>
<proteinExistence type="predicted"/>
<keyword evidence="1" id="KW-0812">Transmembrane</keyword>
<reference evidence="2 3" key="1">
    <citation type="journal article" date="2016" name="Mol. Biol. Evol.">
        <title>Comparative Genomics of Early-Diverging Mushroom-Forming Fungi Provides Insights into the Origins of Lignocellulose Decay Capabilities.</title>
        <authorList>
            <person name="Nagy L.G."/>
            <person name="Riley R."/>
            <person name="Tritt A."/>
            <person name="Adam C."/>
            <person name="Daum C."/>
            <person name="Floudas D."/>
            <person name="Sun H."/>
            <person name="Yadav J.S."/>
            <person name="Pangilinan J."/>
            <person name="Larsson K.H."/>
            <person name="Matsuura K."/>
            <person name="Barry K."/>
            <person name="Labutti K."/>
            <person name="Kuo R."/>
            <person name="Ohm R.A."/>
            <person name="Bhattacharya S.S."/>
            <person name="Shirouzu T."/>
            <person name="Yoshinaga Y."/>
            <person name="Martin F.M."/>
            <person name="Grigoriev I.V."/>
            <person name="Hibbett D.S."/>
        </authorList>
    </citation>
    <scope>NUCLEOTIDE SEQUENCE [LARGE SCALE GENOMIC DNA]</scope>
    <source>
        <strain evidence="2 3">HHB10207 ss-3</strain>
    </source>
</reference>
<organism evidence="2 3">
    <name type="scientific">Sistotremastrum suecicum HHB10207 ss-3</name>
    <dbReference type="NCBI Taxonomy" id="1314776"/>
    <lineage>
        <taxon>Eukaryota</taxon>
        <taxon>Fungi</taxon>
        <taxon>Dikarya</taxon>
        <taxon>Basidiomycota</taxon>
        <taxon>Agaricomycotina</taxon>
        <taxon>Agaricomycetes</taxon>
        <taxon>Sistotremastrales</taxon>
        <taxon>Sistotremastraceae</taxon>
        <taxon>Sistotremastrum</taxon>
    </lineage>
</organism>
<gene>
    <name evidence="2" type="ORF">SISSUDRAFT_433972</name>
</gene>
<keyword evidence="1" id="KW-0472">Membrane</keyword>
<name>A0A165YGC2_9AGAM</name>
<dbReference type="Proteomes" id="UP000076798">
    <property type="component" value="Unassembled WGS sequence"/>
</dbReference>
<feature type="transmembrane region" description="Helical" evidence="1">
    <location>
        <begin position="27"/>
        <end position="45"/>
    </location>
</feature>
<accession>A0A165YGC2</accession>
<keyword evidence="1" id="KW-1133">Transmembrane helix</keyword>
<dbReference type="EMBL" id="KV428257">
    <property type="protein sequence ID" value="KZT33216.1"/>
    <property type="molecule type" value="Genomic_DNA"/>
</dbReference>
<keyword evidence="3" id="KW-1185">Reference proteome</keyword>
<sequence length="123" mass="13392">MPRCRTASKLADAASLSPEHFNRSPTVSLSAFLTIVVVLICILSYRCLDRLASSAWATFKARVTALTSGTFEASIACFSIRGAMLVSGQFPCHRFDDLGMGVEYHLETCAVSPNLSKDTNRRS</sequence>
<evidence type="ECO:0000313" key="3">
    <source>
        <dbReference type="Proteomes" id="UP000076798"/>
    </source>
</evidence>
<dbReference type="AlphaFoldDB" id="A0A165YGC2"/>
<evidence type="ECO:0000313" key="2">
    <source>
        <dbReference type="EMBL" id="KZT33216.1"/>
    </source>
</evidence>
<evidence type="ECO:0000256" key="1">
    <source>
        <dbReference type="SAM" id="Phobius"/>
    </source>
</evidence>